<dbReference type="EC" id="2.7.11.1" evidence="1"/>
<dbReference type="Proteomes" id="UP000254866">
    <property type="component" value="Unassembled WGS sequence"/>
</dbReference>
<gene>
    <name evidence="12" type="ORF">BP5553_00036</name>
</gene>
<sequence length="444" mass="49705">MATSGSFFYDTDSITGNVEDVANYKPGGYHPVHLGDVLPKKSGTREPRYRVLQKLGHGSFATVWLARDTHGDYGFVAVKISVSCTTGTNNETNILRWLRANKQDHAGSGHVIRLLDDFAIQGPNGTHECLVTEVVMNISDVKNSSTLQARTKDISFQTMLGLSYLHEQGVAHGDLHSGNIAVSLPQLNDCLEQDIMDNACPEYVPVIARNPMHQTDSLPAYLVSAFNMIYYFAEEDLPIITEDSCVKIMDFGNSFRREDERPPPNTPSYIRAPEVTYCELSKGEVGSDWNHSVDIWHAACTLYELNFGTDMLGRMAGENYLIYNILQLSGLPPPAWQQYWDMEKFCKEQGVLSTIDLEASWTERRARRNNYLAKVSPRSGLEQDTDQLIDLLRMMLKIDPEERPKINGLLCHSWFAELDRGDPKSSPLPLADLADPSADPVAKD</sequence>
<feature type="domain" description="Protein kinase" evidence="11">
    <location>
        <begin position="49"/>
        <end position="415"/>
    </location>
</feature>
<dbReference type="EMBL" id="NPIC01000001">
    <property type="protein sequence ID" value="RDL40057.1"/>
    <property type="molecule type" value="Genomic_DNA"/>
</dbReference>
<dbReference type="Gene3D" id="3.30.200.20">
    <property type="entry name" value="Phosphorylase Kinase, domain 1"/>
    <property type="match status" value="1"/>
</dbReference>
<evidence type="ECO:0000313" key="12">
    <source>
        <dbReference type="EMBL" id="RDL40057.1"/>
    </source>
</evidence>
<keyword evidence="3" id="KW-0808">Transferase</keyword>
<dbReference type="RefSeq" id="XP_031872713.1">
    <property type="nucleotide sequence ID" value="XM_032008659.1"/>
</dbReference>
<evidence type="ECO:0000256" key="7">
    <source>
        <dbReference type="ARBA" id="ARBA00047899"/>
    </source>
</evidence>
<dbReference type="Pfam" id="PF00069">
    <property type="entry name" value="Pkinase"/>
    <property type="match status" value="2"/>
</dbReference>
<evidence type="ECO:0000256" key="5">
    <source>
        <dbReference type="ARBA" id="ARBA00022777"/>
    </source>
</evidence>
<dbReference type="GO" id="GO:0005634">
    <property type="term" value="C:nucleus"/>
    <property type="evidence" value="ECO:0007669"/>
    <property type="project" value="TreeGrafter"/>
</dbReference>
<dbReference type="Gene3D" id="1.10.510.10">
    <property type="entry name" value="Transferase(Phosphotransferase) domain 1"/>
    <property type="match status" value="1"/>
</dbReference>
<dbReference type="SMART" id="SM00220">
    <property type="entry name" value="S_TKc"/>
    <property type="match status" value="1"/>
</dbReference>
<dbReference type="PANTHER" id="PTHR47634">
    <property type="entry name" value="PROTEIN KINASE DOMAIN-CONTAINING PROTEIN-RELATED"/>
    <property type="match status" value="1"/>
</dbReference>
<evidence type="ECO:0000313" key="13">
    <source>
        <dbReference type="Proteomes" id="UP000254866"/>
    </source>
</evidence>
<dbReference type="PANTHER" id="PTHR47634:SF9">
    <property type="entry name" value="PROTEIN KINASE DOMAIN-CONTAINING PROTEIN-RELATED"/>
    <property type="match status" value="1"/>
</dbReference>
<proteinExistence type="predicted"/>
<dbReference type="PROSITE" id="PS00107">
    <property type="entry name" value="PROTEIN_KINASE_ATP"/>
    <property type="match status" value="1"/>
</dbReference>
<protein>
    <recommendedName>
        <fullName evidence="1">non-specific serine/threonine protein kinase</fullName>
        <ecNumber evidence="1">2.7.11.1</ecNumber>
    </recommendedName>
</protein>
<comment type="catalytic activity">
    <reaction evidence="8">
        <text>L-seryl-[protein] + ATP = O-phospho-L-seryl-[protein] + ADP + H(+)</text>
        <dbReference type="Rhea" id="RHEA:17989"/>
        <dbReference type="Rhea" id="RHEA-COMP:9863"/>
        <dbReference type="Rhea" id="RHEA-COMP:11604"/>
        <dbReference type="ChEBI" id="CHEBI:15378"/>
        <dbReference type="ChEBI" id="CHEBI:29999"/>
        <dbReference type="ChEBI" id="CHEBI:30616"/>
        <dbReference type="ChEBI" id="CHEBI:83421"/>
        <dbReference type="ChEBI" id="CHEBI:456216"/>
        <dbReference type="EC" id="2.7.11.1"/>
    </reaction>
</comment>
<comment type="catalytic activity">
    <reaction evidence="7">
        <text>L-threonyl-[protein] + ATP = O-phospho-L-threonyl-[protein] + ADP + H(+)</text>
        <dbReference type="Rhea" id="RHEA:46608"/>
        <dbReference type="Rhea" id="RHEA-COMP:11060"/>
        <dbReference type="Rhea" id="RHEA-COMP:11605"/>
        <dbReference type="ChEBI" id="CHEBI:15378"/>
        <dbReference type="ChEBI" id="CHEBI:30013"/>
        <dbReference type="ChEBI" id="CHEBI:30616"/>
        <dbReference type="ChEBI" id="CHEBI:61977"/>
        <dbReference type="ChEBI" id="CHEBI:456216"/>
        <dbReference type="EC" id="2.7.11.1"/>
    </reaction>
</comment>
<keyword evidence="5" id="KW-0418">Kinase</keyword>
<dbReference type="PROSITE" id="PS50011">
    <property type="entry name" value="PROTEIN_KINASE_DOM"/>
    <property type="match status" value="1"/>
</dbReference>
<dbReference type="InterPro" id="IPR017441">
    <property type="entry name" value="Protein_kinase_ATP_BS"/>
</dbReference>
<accession>A0A370TX13</accession>
<dbReference type="SUPFAM" id="SSF56112">
    <property type="entry name" value="Protein kinase-like (PK-like)"/>
    <property type="match status" value="1"/>
</dbReference>
<name>A0A370TX13_9HELO</name>
<evidence type="ECO:0000256" key="9">
    <source>
        <dbReference type="PROSITE-ProRule" id="PRU10141"/>
    </source>
</evidence>
<reference evidence="12 13" key="1">
    <citation type="journal article" date="2018" name="IMA Fungus">
        <title>IMA Genome-F 9: Draft genome sequence of Annulohypoxylon stygium, Aspergillus mulundensis, Berkeleyomyces basicola (syn. Thielaviopsis basicola), Ceratocystis smalleyi, two Cercospora beticola strains, Coleophoma cylindrospora, Fusarium fracticaudum, Phialophora cf. hyalina, and Morchella septimelata.</title>
        <authorList>
            <person name="Wingfield B.D."/>
            <person name="Bills G.F."/>
            <person name="Dong Y."/>
            <person name="Huang W."/>
            <person name="Nel W.J."/>
            <person name="Swalarsk-Parry B.S."/>
            <person name="Vaghefi N."/>
            <person name="Wilken P.M."/>
            <person name="An Z."/>
            <person name="de Beer Z.W."/>
            <person name="De Vos L."/>
            <person name="Chen L."/>
            <person name="Duong T.A."/>
            <person name="Gao Y."/>
            <person name="Hammerbacher A."/>
            <person name="Kikkert J.R."/>
            <person name="Li Y."/>
            <person name="Li H."/>
            <person name="Li K."/>
            <person name="Li Q."/>
            <person name="Liu X."/>
            <person name="Ma X."/>
            <person name="Naidoo K."/>
            <person name="Pethybridge S.J."/>
            <person name="Sun J."/>
            <person name="Steenkamp E.T."/>
            <person name="van der Nest M.A."/>
            <person name="van Wyk S."/>
            <person name="Wingfield M.J."/>
            <person name="Xiong C."/>
            <person name="Yue Q."/>
            <person name="Zhang X."/>
        </authorList>
    </citation>
    <scope>NUCLEOTIDE SEQUENCE [LARGE SCALE GENOMIC DNA]</scope>
    <source>
        <strain evidence="12 13">BP 5553</strain>
    </source>
</reference>
<dbReference type="GO" id="GO:0005737">
    <property type="term" value="C:cytoplasm"/>
    <property type="evidence" value="ECO:0007669"/>
    <property type="project" value="TreeGrafter"/>
</dbReference>
<keyword evidence="13" id="KW-1185">Reference proteome</keyword>
<dbReference type="GO" id="GO:0004674">
    <property type="term" value="F:protein serine/threonine kinase activity"/>
    <property type="evidence" value="ECO:0007669"/>
    <property type="project" value="UniProtKB-KW"/>
</dbReference>
<keyword evidence="6 9" id="KW-0067">ATP-binding</keyword>
<evidence type="ECO:0000256" key="8">
    <source>
        <dbReference type="ARBA" id="ARBA00048679"/>
    </source>
</evidence>
<dbReference type="AlphaFoldDB" id="A0A370TX13"/>
<evidence type="ECO:0000259" key="11">
    <source>
        <dbReference type="PROSITE" id="PS50011"/>
    </source>
</evidence>
<comment type="caution">
    <text evidence="12">The sequence shown here is derived from an EMBL/GenBank/DDBJ whole genome shotgun (WGS) entry which is preliminary data.</text>
</comment>
<keyword evidence="2" id="KW-0723">Serine/threonine-protein kinase</keyword>
<evidence type="ECO:0000256" key="6">
    <source>
        <dbReference type="ARBA" id="ARBA00022840"/>
    </source>
</evidence>
<evidence type="ECO:0000256" key="4">
    <source>
        <dbReference type="ARBA" id="ARBA00022741"/>
    </source>
</evidence>
<keyword evidence="4 9" id="KW-0547">Nucleotide-binding</keyword>
<dbReference type="GO" id="GO:0005524">
    <property type="term" value="F:ATP binding"/>
    <property type="evidence" value="ECO:0007669"/>
    <property type="project" value="UniProtKB-UniRule"/>
</dbReference>
<evidence type="ECO:0000256" key="2">
    <source>
        <dbReference type="ARBA" id="ARBA00022527"/>
    </source>
</evidence>
<dbReference type="STRING" id="2656787.A0A370TX13"/>
<feature type="binding site" evidence="9">
    <location>
        <position position="79"/>
    </location>
    <ligand>
        <name>ATP</name>
        <dbReference type="ChEBI" id="CHEBI:30616"/>
    </ligand>
</feature>
<organism evidence="12 13">
    <name type="scientific">Venustampulla echinocandica</name>
    <dbReference type="NCBI Taxonomy" id="2656787"/>
    <lineage>
        <taxon>Eukaryota</taxon>
        <taxon>Fungi</taxon>
        <taxon>Dikarya</taxon>
        <taxon>Ascomycota</taxon>
        <taxon>Pezizomycotina</taxon>
        <taxon>Leotiomycetes</taxon>
        <taxon>Helotiales</taxon>
        <taxon>Pleuroascaceae</taxon>
        <taxon>Venustampulla</taxon>
    </lineage>
</organism>
<evidence type="ECO:0000256" key="1">
    <source>
        <dbReference type="ARBA" id="ARBA00012513"/>
    </source>
</evidence>
<dbReference type="InterPro" id="IPR051334">
    <property type="entry name" value="SRPK"/>
</dbReference>
<dbReference type="OrthoDB" id="5979581at2759"/>
<dbReference type="InterPro" id="IPR011009">
    <property type="entry name" value="Kinase-like_dom_sf"/>
</dbReference>
<evidence type="ECO:0000256" key="10">
    <source>
        <dbReference type="SAM" id="MobiDB-lite"/>
    </source>
</evidence>
<dbReference type="GO" id="GO:0050684">
    <property type="term" value="P:regulation of mRNA processing"/>
    <property type="evidence" value="ECO:0007669"/>
    <property type="project" value="TreeGrafter"/>
</dbReference>
<dbReference type="InterPro" id="IPR000719">
    <property type="entry name" value="Prot_kinase_dom"/>
</dbReference>
<feature type="region of interest" description="Disordered" evidence="10">
    <location>
        <begin position="421"/>
        <end position="444"/>
    </location>
</feature>
<evidence type="ECO:0000256" key="3">
    <source>
        <dbReference type="ARBA" id="ARBA00022679"/>
    </source>
</evidence>
<dbReference type="GeneID" id="43592885"/>
<dbReference type="GO" id="GO:0000245">
    <property type="term" value="P:spliceosomal complex assembly"/>
    <property type="evidence" value="ECO:0007669"/>
    <property type="project" value="TreeGrafter"/>
</dbReference>